<evidence type="ECO:0000313" key="11">
    <source>
        <dbReference type="Proteomes" id="UP001285921"/>
    </source>
</evidence>
<dbReference type="RefSeq" id="WP_201000904.1">
    <property type="nucleotide sequence ID" value="NZ_BTCL01000001.1"/>
</dbReference>
<keyword evidence="3 9" id="KW-1003">Cell membrane</keyword>
<feature type="transmembrane region" description="Helical" evidence="9">
    <location>
        <begin position="199"/>
        <end position="216"/>
    </location>
</feature>
<comment type="function">
    <text evidence="9">Catalyzes the proton-dependent uptake of 2-keto-3-deoxygluconate (KDG) into the cell.</text>
</comment>
<evidence type="ECO:0000313" key="10">
    <source>
        <dbReference type="EMBL" id="GMK43202.1"/>
    </source>
</evidence>
<dbReference type="HAMAP" id="MF_00070">
    <property type="entry name" value="KdgT"/>
    <property type="match status" value="1"/>
</dbReference>
<comment type="subcellular location">
    <subcellularLocation>
        <location evidence="9">Cell membrane</location>
        <topology evidence="9">Multi-pass membrane protein</topology>
    </subcellularLocation>
</comment>
<evidence type="ECO:0000256" key="3">
    <source>
        <dbReference type="ARBA" id="ARBA00022475"/>
    </source>
</evidence>
<comment type="similarity">
    <text evidence="1 9">Belongs to the KdgT transporter family.</text>
</comment>
<evidence type="ECO:0000256" key="1">
    <source>
        <dbReference type="ARBA" id="ARBA00006430"/>
    </source>
</evidence>
<evidence type="ECO:0000256" key="2">
    <source>
        <dbReference type="ARBA" id="ARBA00022448"/>
    </source>
</evidence>
<dbReference type="EMBL" id="BTCL01000001">
    <property type="protein sequence ID" value="GMK43202.1"/>
    <property type="molecule type" value="Genomic_DNA"/>
</dbReference>
<evidence type="ECO:0000256" key="8">
    <source>
        <dbReference type="ARBA" id="ARBA00023136"/>
    </source>
</evidence>
<organism evidence="10 11">
    <name type="scientific">Paenibacillus glycanilyticus</name>
    <dbReference type="NCBI Taxonomy" id="126569"/>
    <lineage>
        <taxon>Bacteria</taxon>
        <taxon>Bacillati</taxon>
        <taxon>Bacillota</taxon>
        <taxon>Bacilli</taxon>
        <taxon>Bacillales</taxon>
        <taxon>Paenibacillaceae</taxon>
        <taxon>Paenibacillus</taxon>
    </lineage>
</organism>
<feature type="transmembrane region" description="Helical" evidence="9">
    <location>
        <begin position="12"/>
        <end position="29"/>
    </location>
</feature>
<keyword evidence="6 9" id="KW-0769">Symport</keyword>
<protein>
    <recommendedName>
        <fullName evidence="9">2-keto-3-deoxygluconate permease</fullName>
        <shortName evidence="9">KDG permease</shortName>
    </recommendedName>
</protein>
<dbReference type="InterPro" id="IPR004684">
    <property type="entry name" value="2keto-3dGluconate_permease"/>
</dbReference>
<keyword evidence="11" id="KW-1185">Reference proteome</keyword>
<feature type="transmembrane region" description="Helical" evidence="9">
    <location>
        <begin position="253"/>
        <end position="280"/>
    </location>
</feature>
<evidence type="ECO:0000256" key="4">
    <source>
        <dbReference type="ARBA" id="ARBA00022597"/>
    </source>
</evidence>
<feature type="transmembrane region" description="Helical" evidence="9">
    <location>
        <begin position="78"/>
        <end position="97"/>
    </location>
</feature>
<comment type="caution">
    <text evidence="10">The sequence shown here is derived from an EMBL/GenBank/DDBJ whole genome shotgun (WGS) entry which is preliminary data.</text>
</comment>
<gene>
    <name evidence="9 10" type="primary">kdgT</name>
    <name evidence="10" type="ORF">PghCCS26_03290</name>
</gene>
<keyword evidence="7 9" id="KW-1133">Transmembrane helix</keyword>
<keyword evidence="5 9" id="KW-0812">Transmembrane</keyword>
<feature type="transmembrane region" description="Helical" evidence="9">
    <location>
        <begin position="166"/>
        <end position="187"/>
    </location>
</feature>
<name>A0ABQ6NG96_9BACL</name>
<feature type="transmembrane region" description="Helical" evidence="9">
    <location>
        <begin position="222"/>
        <end position="241"/>
    </location>
</feature>
<reference evidence="10 11" key="1">
    <citation type="submission" date="2023-05" db="EMBL/GenBank/DDBJ databases">
        <title>Draft genome of Paenibacillus sp. CCS26.</title>
        <authorList>
            <person name="Akita H."/>
            <person name="Shinto Y."/>
            <person name="Kimura Z."/>
        </authorList>
    </citation>
    <scope>NUCLEOTIDE SEQUENCE [LARGE SCALE GENOMIC DNA]</scope>
    <source>
        <strain evidence="10 11">CCS26</strain>
    </source>
</reference>
<sequence>MKIKASIEKIPGGMMIVPLLIGAIINTAFPTISTYFGSFTGALMTGSLPMLAVFYVCMGSTIDFKATPYIVKKGGTLLITKIGIAMLVGFIAGKFLGNGMIDNGFFAGLSVLAIVAAMNDTNGGLYMALMGQFGRKEDVGAYSIMSLESGPFLTMITLGAAGLAAFPWQTLVGAILPLVVGMILGNLDKELREFLSKGVPVLVPFFAFALGAGLNLGNVWKAGALGVLLGVAVVIITGLALMGTDRLTGGNGVAGLAAATTAGNAAGVPAAVAAANAIYVPLVPSATALVASSVIVTAILTPIVTAWWAKRLEARSK</sequence>
<dbReference type="Pfam" id="PF03812">
    <property type="entry name" value="KdgT"/>
    <property type="match status" value="1"/>
</dbReference>
<keyword evidence="2 9" id="KW-0813">Transport</keyword>
<accession>A0ABQ6NG96</accession>
<evidence type="ECO:0000256" key="6">
    <source>
        <dbReference type="ARBA" id="ARBA00022847"/>
    </source>
</evidence>
<feature type="transmembrane region" description="Helical" evidence="9">
    <location>
        <begin position="139"/>
        <end position="160"/>
    </location>
</feature>
<evidence type="ECO:0000256" key="7">
    <source>
        <dbReference type="ARBA" id="ARBA00022989"/>
    </source>
</evidence>
<dbReference type="Proteomes" id="UP001285921">
    <property type="component" value="Unassembled WGS sequence"/>
</dbReference>
<feature type="transmembrane region" description="Helical" evidence="9">
    <location>
        <begin position="35"/>
        <end position="57"/>
    </location>
</feature>
<feature type="transmembrane region" description="Helical" evidence="9">
    <location>
        <begin position="103"/>
        <end position="119"/>
    </location>
</feature>
<comment type="catalytic activity">
    <reaction evidence="9">
        <text>2-dehydro-3-deoxy-D-gluconate(in) + H(+)(in) = 2-dehydro-3-deoxy-D-gluconate(out) + H(+)(out)</text>
        <dbReference type="Rhea" id="RHEA:29943"/>
        <dbReference type="ChEBI" id="CHEBI:15378"/>
        <dbReference type="ChEBI" id="CHEBI:57990"/>
    </reaction>
</comment>
<keyword evidence="8 9" id="KW-0472">Membrane</keyword>
<evidence type="ECO:0000256" key="5">
    <source>
        <dbReference type="ARBA" id="ARBA00022692"/>
    </source>
</evidence>
<evidence type="ECO:0000256" key="9">
    <source>
        <dbReference type="HAMAP-Rule" id="MF_00070"/>
    </source>
</evidence>
<proteinExistence type="inferred from homology"/>
<feature type="transmembrane region" description="Helical" evidence="9">
    <location>
        <begin position="286"/>
        <end position="309"/>
    </location>
</feature>
<keyword evidence="4 9" id="KW-0762">Sugar transport</keyword>